<protein>
    <recommendedName>
        <fullName evidence="5">GDSL esterase/lipase</fullName>
    </recommendedName>
</protein>
<reference evidence="3 4" key="1">
    <citation type="submission" date="2016-09" db="EMBL/GenBank/DDBJ databases">
        <title>The draft genome of Dichanthelium oligosanthes: A C3 panicoid grass species.</title>
        <authorList>
            <person name="Studer A.J."/>
            <person name="Schnable J.C."/>
            <person name="Brutnell T.P."/>
        </authorList>
    </citation>
    <scope>NUCLEOTIDE SEQUENCE [LARGE SCALE GENOMIC DNA]</scope>
    <source>
        <strain evidence="4">cv. Kellogg 1175</strain>
        <tissue evidence="3">Leaf</tissue>
    </source>
</reference>
<organism evidence="3 4">
    <name type="scientific">Dichanthelium oligosanthes</name>
    <dbReference type="NCBI Taxonomy" id="888268"/>
    <lineage>
        <taxon>Eukaryota</taxon>
        <taxon>Viridiplantae</taxon>
        <taxon>Streptophyta</taxon>
        <taxon>Embryophyta</taxon>
        <taxon>Tracheophyta</taxon>
        <taxon>Spermatophyta</taxon>
        <taxon>Magnoliopsida</taxon>
        <taxon>Liliopsida</taxon>
        <taxon>Poales</taxon>
        <taxon>Poaceae</taxon>
        <taxon>PACMAD clade</taxon>
        <taxon>Panicoideae</taxon>
        <taxon>Panicodae</taxon>
        <taxon>Paniceae</taxon>
        <taxon>Dichantheliinae</taxon>
        <taxon>Dichanthelium</taxon>
    </lineage>
</organism>
<evidence type="ECO:0000313" key="4">
    <source>
        <dbReference type="Proteomes" id="UP000095767"/>
    </source>
</evidence>
<evidence type="ECO:0000256" key="1">
    <source>
        <dbReference type="ARBA" id="ARBA00008668"/>
    </source>
</evidence>
<accession>A0A1E5V9L2</accession>
<dbReference type="Gene3D" id="3.40.50.1110">
    <property type="entry name" value="SGNH hydrolase"/>
    <property type="match status" value="1"/>
</dbReference>
<dbReference type="STRING" id="888268.A0A1E5V9L2"/>
<feature type="non-terminal residue" evidence="3">
    <location>
        <position position="1"/>
    </location>
</feature>
<keyword evidence="4" id="KW-1185">Reference proteome</keyword>
<comment type="caution">
    <text evidence="3">The sequence shown here is derived from an EMBL/GenBank/DDBJ whole genome shotgun (WGS) entry which is preliminary data.</text>
</comment>
<name>A0A1E5V9L2_9POAL</name>
<gene>
    <name evidence="3" type="ORF">BAE44_0017268</name>
</gene>
<dbReference type="AlphaFoldDB" id="A0A1E5V9L2"/>
<dbReference type="Proteomes" id="UP000095767">
    <property type="component" value="Unassembled WGS sequence"/>
</dbReference>
<dbReference type="PANTHER" id="PTHR22835">
    <property type="entry name" value="ZINC FINGER FYVE DOMAIN CONTAINING PROTEIN"/>
    <property type="match status" value="1"/>
</dbReference>
<comment type="similarity">
    <text evidence="1">Belongs to the 'GDSL' lipolytic enzyme family.</text>
</comment>
<sequence>LPYVPPYLGPPFDFPSPANNSRFRQGASFAVGAATALDVEFFRERDIPDAKSTLPFNVILGVQLQWFESLKPSLCSTTKGTFDQNEVGRHHNTLLQASPEKLLRAKYPHTTIIYADFFNLVMEMVESPHKFGKLEQDRAGNMGAFSTRAAAVSLPLLLLLLSPSPSSSPVAAAAPSLRARRYDSIFTFGDSYTDTGNNPVVFGWYAVPNPVTRPPYGSDFFGRPTGCNCDGRLAIDFIGVCVITLSYLLLRLLVLLVGFDLARCEARAFFVCLVTV</sequence>
<keyword evidence="2" id="KW-0812">Transmembrane</keyword>
<keyword evidence="2" id="KW-1133">Transmembrane helix</keyword>
<evidence type="ECO:0000256" key="2">
    <source>
        <dbReference type="SAM" id="Phobius"/>
    </source>
</evidence>
<proteinExistence type="inferred from homology"/>
<dbReference type="PANTHER" id="PTHR22835:SF565">
    <property type="entry name" value="GDSL ESTERASE_LIPASE"/>
    <property type="match status" value="1"/>
</dbReference>
<feature type="transmembrane region" description="Helical" evidence="2">
    <location>
        <begin position="237"/>
        <end position="259"/>
    </location>
</feature>
<dbReference type="EMBL" id="LWDX02047310">
    <property type="protein sequence ID" value="OEL21714.1"/>
    <property type="molecule type" value="Genomic_DNA"/>
</dbReference>
<dbReference type="InterPro" id="IPR036514">
    <property type="entry name" value="SGNH_hydro_sf"/>
</dbReference>
<evidence type="ECO:0008006" key="5">
    <source>
        <dbReference type="Google" id="ProtNLM"/>
    </source>
</evidence>
<keyword evidence="2" id="KW-0472">Membrane</keyword>
<evidence type="ECO:0000313" key="3">
    <source>
        <dbReference type="EMBL" id="OEL21714.1"/>
    </source>
</evidence>